<evidence type="ECO:0000313" key="1">
    <source>
        <dbReference type="EMBL" id="WOK09371.1"/>
    </source>
</evidence>
<protein>
    <submittedName>
        <fullName evidence="1">PorP/SprF family type IX secretion system membrane protein</fullName>
    </submittedName>
</protein>
<accession>A0ABZ0IXK7</accession>
<dbReference type="EMBL" id="CP136051">
    <property type="protein sequence ID" value="WOK09371.1"/>
    <property type="molecule type" value="Genomic_DNA"/>
</dbReference>
<dbReference type="InterPro" id="IPR019861">
    <property type="entry name" value="PorP/SprF_Bacteroidetes"/>
</dbReference>
<keyword evidence="2" id="KW-1185">Reference proteome</keyword>
<evidence type="ECO:0000313" key="2">
    <source>
        <dbReference type="Proteomes" id="UP001302349"/>
    </source>
</evidence>
<organism evidence="1 2">
    <name type="scientific">Imperialibacter roseus</name>
    <dbReference type="NCBI Taxonomy" id="1324217"/>
    <lineage>
        <taxon>Bacteria</taxon>
        <taxon>Pseudomonadati</taxon>
        <taxon>Bacteroidota</taxon>
        <taxon>Cytophagia</taxon>
        <taxon>Cytophagales</taxon>
        <taxon>Flammeovirgaceae</taxon>
        <taxon>Imperialibacter</taxon>
    </lineage>
</organism>
<sequence length="301" mass="33321">MNRYFYLFLILLVAGRCFGQNVVPYSLYLMNQSALNPAYIGVNNLANVTAMSRKQWLGIDGSPLTTTLMGSSTISMHSAAGLRLMSDSYGINTDTEVIANYAYHINFDDDHNLSFGLQGGFLSSTINYSKLDVDVFDDPSVGTGKQSEFTPSFGFGAMYKSNFFYLGVAVPQVTNSNLQTNGVQTRNLYQSYNVTGGFIITTVRTVKIKPSFLVSYSHNDLLVDLNGQVLIDEKIWLGASIRNFGAGGVNILFTENNMFHFGYSFQFPFNELATVGYGTHEVIISADLKLGKRHDLSGRYF</sequence>
<dbReference type="Proteomes" id="UP001302349">
    <property type="component" value="Chromosome"/>
</dbReference>
<dbReference type="Pfam" id="PF11751">
    <property type="entry name" value="PorP_SprF"/>
    <property type="match status" value="1"/>
</dbReference>
<reference evidence="1 2" key="1">
    <citation type="journal article" date="2023" name="Microbiol. Resour. Announc.">
        <title>Complete Genome Sequence of Imperialibacter roseus strain P4T.</title>
        <authorList>
            <person name="Tizabi D.R."/>
            <person name="Bachvaroff T."/>
            <person name="Hill R.T."/>
        </authorList>
    </citation>
    <scope>NUCLEOTIDE SEQUENCE [LARGE SCALE GENOMIC DNA]</scope>
    <source>
        <strain evidence="1 2">P4T</strain>
    </source>
</reference>
<dbReference type="RefSeq" id="WP_317491990.1">
    <property type="nucleotide sequence ID" value="NZ_CP136051.1"/>
</dbReference>
<gene>
    <name evidence="1" type="ORF">RT717_12050</name>
</gene>
<proteinExistence type="predicted"/>
<dbReference type="NCBIfam" id="TIGR03519">
    <property type="entry name" value="T9SS_PorP_fam"/>
    <property type="match status" value="1"/>
</dbReference>
<name>A0ABZ0IXK7_9BACT</name>